<proteinExistence type="predicted"/>
<organism evidence="1 2">
    <name type="scientific">Vitrella brassicaformis (strain CCMP3155)</name>
    <dbReference type="NCBI Taxonomy" id="1169540"/>
    <lineage>
        <taxon>Eukaryota</taxon>
        <taxon>Sar</taxon>
        <taxon>Alveolata</taxon>
        <taxon>Colpodellida</taxon>
        <taxon>Vitrellaceae</taxon>
        <taxon>Vitrella</taxon>
    </lineage>
</organism>
<dbReference type="AlphaFoldDB" id="A0A0G4EMD8"/>
<evidence type="ECO:0000313" key="2">
    <source>
        <dbReference type="Proteomes" id="UP000041254"/>
    </source>
</evidence>
<gene>
    <name evidence="1" type="ORF">Vbra_5139</name>
</gene>
<protein>
    <submittedName>
        <fullName evidence="1">Uncharacterized protein</fullName>
    </submittedName>
</protein>
<dbReference type="EMBL" id="CDMY01000264">
    <property type="protein sequence ID" value="CEL98160.1"/>
    <property type="molecule type" value="Genomic_DNA"/>
</dbReference>
<keyword evidence="2" id="KW-1185">Reference proteome</keyword>
<dbReference type="Proteomes" id="UP000041254">
    <property type="component" value="Unassembled WGS sequence"/>
</dbReference>
<name>A0A0G4EMD8_VITBC</name>
<accession>A0A0G4EMD8</accession>
<dbReference type="PhylomeDB" id="A0A0G4EMD8"/>
<evidence type="ECO:0000313" key="1">
    <source>
        <dbReference type="EMBL" id="CEL98160.1"/>
    </source>
</evidence>
<sequence>MVVIPSYTAGPFEDNAIPSYTADPAYERFVEQHVERELLQKVVEKANKTSEHQPWGVKATKGMAVKSAYSVELANGEIMTLEGSPGDLCLTPRISASRPATTCTGKVAVIVDAMAKDASFTDSRLDQLSGEMMVVRSLRDAPSGRECDDPLGVVCNDIQAWLVRFDEELDRSVCNLIVSQTLDYTQLANYLVGLSYRDG</sequence>
<dbReference type="VEuPathDB" id="CryptoDB:Vbra_5139"/>
<dbReference type="InParanoid" id="A0A0G4EMD8"/>
<reference evidence="1 2" key="1">
    <citation type="submission" date="2014-11" db="EMBL/GenBank/DDBJ databases">
        <authorList>
            <person name="Zhu J."/>
            <person name="Qi W."/>
            <person name="Song R."/>
        </authorList>
    </citation>
    <scope>NUCLEOTIDE SEQUENCE [LARGE SCALE GENOMIC DNA]</scope>
</reference>